<dbReference type="SUPFAM" id="SSF49503">
    <property type="entry name" value="Cupredoxins"/>
    <property type="match status" value="1"/>
</dbReference>
<dbReference type="Proteomes" id="UP000825935">
    <property type="component" value="Chromosome 4"/>
</dbReference>
<dbReference type="GO" id="GO:0016020">
    <property type="term" value="C:membrane"/>
    <property type="evidence" value="ECO:0007669"/>
    <property type="project" value="InterPro"/>
</dbReference>
<comment type="cofactor">
    <cofactor evidence="1">
        <name>Cu cation</name>
        <dbReference type="ChEBI" id="CHEBI:23378"/>
    </cofactor>
</comment>
<name>A0A8T2V319_CERRI</name>
<dbReference type="GO" id="GO:0005507">
    <property type="term" value="F:copper ion binding"/>
    <property type="evidence" value="ECO:0007669"/>
    <property type="project" value="InterPro"/>
</dbReference>
<evidence type="ECO:0000259" key="3">
    <source>
        <dbReference type="PROSITE" id="PS50857"/>
    </source>
</evidence>
<evidence type="ECO:0000256" key="1">
    <source>
        <dbReference type="ARBA" id="ARBA00001935"/>
    </source>
</evidence>
<accession>A0A8T2V319</accession>
<reference evidence="4" key="1">
    <citation type="submission" date="2021-08" db="EMBL/GenBank/DDBJ databases">
        <title>WGS assembly of Ceratopteris richardii.</title>
        <authorList>
            <person name="Marchant D.B."/>
            <person name="Chen G."/>
            <person name="Jenkins J."/>
            <person name="Shu S."/>
            <person name="Leebens-Mack J."/>
            <person name="Grimwood J."/>
            <person name="Schmutz J."/>
            <person name="Soltis P."/>
            <person name="Soltis D."/>
            <person name="Chen Z.-H."/>
        </authorList>
    </citation>
    <scope>NUCLEOTIDE SEQUENCE</scope>
    <source>
        <strain evidence="4">Whitten #5841</strain>
        <tissue evidence="4">Leaf</tissue>
    </source>
</reference>
<evidence type="ECO:0000313" key="4">
    <source>
        <dbReference type="EMBL" id="KAH7440194.1"/>
    </source>
</evidence>
<dbReference type="EMBL" id="CM035409">
    <property type="protein sequence ID" value="KAH7440194.1"/>
    <property type="molecule type" value="Genomic_DNA"/>
</dbReference>
<comment type="catalytic activity">
    <reaction evidence="2">
        <text>4 Fe(II)-[cytochrome c] + O2 + 8 H(+)(in) = 4 Fe(III)-[cytochrome c] + 2 H2O + 4 H(+)(out)</text>
        <dbReference type="Rhea" id="RHEA:11436"/>
        <dbReference type="Rhea" id="RHEA-COMP:10350"/>
        <dbReference type="Rhea" id="RHEA-COMP:14399"/>
        <dbReference type="ChEBI" id="CHEBI:15377"/>
        <dbReference type="ChEBI" id="CHEBI:15378"/>
        <dbReference type="ChEBI" id="CHEBI:15379"/>
        <dbReference type="ChEBI" id="CHEBI:29033"/>
        <dbReference type="ChEBI" id="CHEBI:29034"/>
        <dbReference type="EC" id="7.1.1.9"/>
    </reaction>
    <physiologicalReaction direction="left-to-right" evidence="2">
        <dbReference type="Rhea" id="RHEA:11437"/>
    </physiologicalReaction>
</comment>
<evidence type="ECO:0000256" key="2">
    <source>
        <dbReference type="ARBA" id="ARBA00049512"/>
    </source>
</evidence>
<dbReference type="GO" id="GO:0004129">
    <property type="term" value="F:cytochrome-c oxidase activity"/>
    <property type="evidence" value="ECO:0007669"/>
    <property type="project" value="UniProtKB-EC"/>
</dbReference>
<dbReference type="AlphaFoldDB" id="A0A8T2V319"/>
<organism evidence="4 5">
    <name type="scientific">Ceratopteris richardii</name>
    <name type="common">Triangle waterfern</name>
    <dbReference type="NCBI Taxonomy" id="49495"/>
    <lineage>
        <taxon>Eukaryota</taxon>
        <taxon>Viridiplantae</taxon>
        <taxon>Streptophyta</taxon>
        <taxon>Embryophyta</taxon>
        <taxon>Tracheophyta</taxon>
        <taxon>Polypodiopsida</taxon>
        <taxon>Polypodiidae</taxon>
        <taxon>Polypodiales</taxon>
        <taxon>Pteridineae</taxon>
        <taxon>Pteridaceae</taxon>
        <taxon>Parkerioideae</taxon>
        <taxon>Ceratopteris</taxon>
    </lineage>
</organism>
<gene>
    <name evidence="4" type="ORF">KP509_04G095700</name>
</gene>
<feature type="domain" description="Cytochrome oxidase subunit II copper A binding" evidence="3">
    <location>
        <begin position="1"/>
        <end position="53"/>
    </location>
</feature>
<dbReference type="Gene3D" id="2.60.40.420">
    <property type="entry name" value="Cupredoxins - blue copper proteins"/>
    <property type="match status" value="1"/>
</dbReference>
<dbReference type="InterPro" id="IPR008972">
    <property type="entry name" value="Cupredoxin"/>
</dbReference>
<sequence length="56" mass="6471">MIITLVDVLYSWVVPFPGAKRDARNEICGTNYAFMPTVVEVVLLNEYLEWVSDHQQ</sequence>
<comment type="caution">
    <text evidence="4">The sequence shown here is derived from an EMBL/GenBank/DDBJ whole genome shotgun (WGS) entry which is preliminary data.</text>
</comment>
<keyword evidence="5" id="KW-1185">Reference proteome</keyword>
<dbReference type="PROSITE" id="PS50857">
    <property type="entry name" value="COX2_CUA"/>
    <property type="match status" value="1"/>
</dbReference>
<dbReference type="OrthoDB" id="539285at2759"/>
<evidence type="ECO:0000313" key="5">
    <source>
        <dbReference type="Proteomes" id="UP000825935"/>
    </source>
</evidence>
<dbReference type="InterPro" id="IPR002429">
    <property type="entry name" value="CcO_II-like_C"/>
</dbReference>
<protein>
    <recommendedName>
        <fullName evidence="3">Cytochrome oxidase subunit II copper A binding domain-containing protein</fullName>
    </recommendedName>
</protein>
<proteinExistence type="predicted"/>